<keyword evidence="1" id="KW-0460">Magnesium</keyword>
<feature type="domain" description="MobA-like NTP transferase" evidence="2">
    <location>
        <begin position="5"/>
        <end position="188"/>
    </location>
</feature>
<evidence type="ECO:0000256" key="1">
    <source>
        <dbReference type="ARBA" id="ARBA00022842"/>
    </source>
</evidence>
<evidence type="ECO:0000313" key="3">
    <source>
        <dbReference type="EMBL" id="MER2491297.1"/>
    </source>
</evidence>
<dbReference type="InterPro" id="IPR029044">
    <property type="entry name" value="Nucleotide-diphossugar_trans"/>
</dbReference>
<dbReference type="RefSeq" id="WP_350400954.1">
    <property type="nucleotide sequence ID" value="NZ_JBELOE010000102.1"/>
</dbReference>
<keyword evidence="4" id="KW-1185">Reference proteome</keyword>
<sequence length="221" mass="24671">MIYLVLLAAGQGARFGDIKQLAPIYVDAKVNTEHKLTSTDTQLINVQLQKFSSLATPIVLILGYQQQLIKNAIKAEYKQHITCVNNNSWQSGLSSSIQCAVTTVRNLIKRNNQEDSQSALLFVPLDLPCLQASDLQKLIDQYQTSPTQICCSEYQNQIGSPAIIPERYWPQLLELKGDQGALKLIKNQAHYQKVALPNAAYDIDTQAQLKAMQAINFHIES</sequence>
<dbReference type="PANTHER" id="PTHR43777:SF1">
    <property type="entry name" value="MOLYBDENUM COFACTOR CYTIDYLYLTRANSFERASE"/>
    <property type="match status" value="1"/>
</dbReference>
<comment type="caution">
    <text evidence="3">The sequence shown here is derived from an EMBL/GenBank/DDBJ whole genome shotgun (WGS) entry which is preliminary data.</text>
</comment>
<gene>
    <name evidence="3" type="ORF">ABS311_05305</name>
</gene>
<reference evidence="3 4" key="1">
    <citation type="submission" date="2024-06" db="EMBL/GenBank/DDBJ databases">
        <authorList>
            <person name="Chen R.Y."/>
        </authorList>
    </citation>
    <scope>NUCLEOTIDE SEQUENCE [LARGE SCALE GENOMIC DNA]</scope>
    <source>
        <strain evidence="3 4">D2</strain>
    </source>
</reference>
<protein>
    <submittedName>
        <fullName evidence="3">Nucleotidyltransferase family protein</fullName>
    </submittedName>
</protein>
<proteinExistence type="predicted"/>
<accession>A0ABV1REF8</accession>
<organism evidence="3 4">
    <name type="scientific">Catenovulum sediminis</name>
    <dbReference type="NCBI Taxonomy" id="1740262"/>
    <lineage>
        <taxon>Bacteria</taxon>
        <taxon>Pseudomonadati</taxon>
        <taxon>Pseudomonadota</taxon>
        <taxon>Gammaproteobacteria</taxon>
        <taxon>Alteromonadales</taxon>
        <taxon>Alteromonadaceae</taxon>
        <taxon>Catenovulum</taxon>
    </lineage>
</organism>
<dbReference type="PANTHER" id="PTHR43777">
    <property type="entry name" value="MOLYBDENUM COFACTOR CYTIDYLYLTRANSFERASE"/>
    <property type="match status" value="1"/>
</dbReference>
<name>A0ABV1REF8_9ALTE</name>
<dbReference type="InterPro" id="IPR025877">
    <property type="entry name" value="MobA-like_NTP_Trfase"/>
</dbReference>
<evidence type="ECO:0000259" key="2">
    <source>
        <dbReference type="Pfam" id="PF12804"/>
    </source>
</evidence>
<dbReference type="Gene3D" id="3.90.550.10">
    <property type="entry name" value="Spore Coat Polysaccharide Biosynthesis Protein SpsA, Chain A"/>
    <property type="match status" value="1"/>
</dbReference>
<dbReference type="Pfam" id="PF12804">
    <property type="entry name" value="NTP_transf_3"/>
    <property type="match status" value="1"/>
</dbReference>
<dbReference type="EMBL" id="JBELOE010000102">
    <property type="protein sequence ID" value="MER2491297.1"/>
    <property type="molecule type" value="Genomic_DNA"/>
</dbReference>
<dbReference type="CDD" id="cd04182">
    <property type="entry name" value="GT_2_like_f"/>
    <property type="match status" value="1"/>
</dbReference>
<dbReference type="Proteomes" id="UP001467690">
    <property type="component" value="Unassembled WGS sequence"/>
</dbReference>
<dbReference type="SUPFAM" id="SSF53448">
    <property type="entry name" value="Nucleotide-diphospho-sugar transferases"/>
    <property type="match status" value="1"/>
</dbReference>
<evidence type="ECO:0000313" key="4">
    <source>
        <dbReference type="Proteomes" id="UP001467690"/>
    </source>
</evidence>